<dbReference type="SUPFAM" id="SSF56349">
    <property type="entry name" value="DNA breaking-rejoining enzymes"/>
    <property type="match status" value="1"/>
</dbReference>
<keyword evidence="4" id="KW-1185">Reference proteome</keyword>
<organism evidence="3 4">
    <name type="scientific">Cribrihabitans marinus</name>
    <dbReference type="NCBI Taxonomy" id="1227549"/>
    <lineage>
        <taxon>Bacteria</taxon>
        <taxon>Pseudomonadati</taxon>
        <taxon>Pseudomonadota</taxon>
        <taxon>Alphaproteobacteria</taxon>
        <taxon>Rhodobacterales</taxon>
        <taxon>Paracoccaceae</taxon>
        <taxon>Cribrihabitans</taxon>
    </lineage>
</organism>
<dbReference type="STRING" id="1227549.SAMN05444007_103405"/>
<evidence type="ECO:0000313" key="4">
    <source>
        <dbReference type="Proteomes" id="UP000199379"/>
    </source>
</evidence>
<dbReference type="Proteomes" id="UP000199379">
    <property type="component" value="Unassembled WGS sequence"/>
</dbReference>
<dbReference type="GO" id="GO:0015074">
    <property type="term" value="P:DNA integration"/>
    <property type="evidence" value="ECO:0007669"/>
    <property type="project" value="InterPro"/>
</dbReference>
<keyword evidence="2" id="KW-0233">DNA recombination</keyword>
<dbReference type="RefSeq" id="WP_143057910.1">
    <property type="nucleotide sequence ID" value="NZ_BMGV01000003.1"/>
</dbReference>
<proteinExistence type="predicted"/>
<protein>
    <recommendedName>
        <fullName evidence="5">Phage integrase family protein</fullName>
    </recommendedName>
</protein>
<evidence type="ECO:0000313" key="3">
    <source>
        <dbReference type="EMBL" id="SEJ13813.1"/>
    </source>
</evidence>
<dbReference type="AlphaFoldDB" id="A0A1H6WAA0"/>
<reference evidence="3 4" key="1">
    <citation type="submission" date="2016-10" db="EMBL/GenBank/DDBJ databases">
        <authorList>
            <person name="de Groot N.N."/>
        </authorList>
    </citation>
    <scope>NUCLEOTIDE SEQUENCE [LARGE SCALE GENOMIC DNA]</scope>
    <source>
        <strain evidence="3 4">DSM 29340</strain>
    </source>
</reference>
<dbReference type="GO" id="GO:0006310">
    <property type="term" value="P:DNA recombination"/>
    <property type="evidence" value="ECO:0007669"/>
    <property type="project" value="UniProtKB-KW"/>
</dbReference>
<dbReference type="InterPro" id="IPR013762">
    <property type="entry name" value="Integrase-like_cat_sf"/>
</dbReference>
<dbReference type="EMBL" id="FNYD01000003">
    <property type="protein sequence ID" value="SEJ13813.1"/>
    <property type="molecule type" value="Genomic_DNA"/>
</dbReference>
<evidence type="ECO:0000256" key="1">
    <source>
        <dbReference type="ARBA" id="ARBA00023125"/>
    </source>
</evidence>
<evidence type="ECO:0008006" key="5">
    <source>
        <dbReference type="Google" id="ProtNLM"/>
    </source>
</evidence>
<dbReference type="Gene3D" id="1.10.443.10">
    <property type="entry name" value="Intergrase catalytic core"/>
    <property type="match status" value="1"/>
</dbReference>
<gene>
    <name evidence="3" type="ORF">SAMN05444007_103405</name>
</gene>
<dbReference type="Gene3D" id="1.10.150.130">
    <property type="match status" value="1"/>
</dbReference>
<keyword evidence="1" id="KW-0238">DNA-binding</keyword>
<dbReference type="InterPro" id="IPR010998">
    <property type="entry name" value="Integrase_recombinase_N"/>
</dbReference>
<name>A0A1H6WAA0_9RHOB</name>
<sequence>MKTLERIGQFTVAQNRNTYHLRWTNKNTGKQESESFGRDRARAESEAWRRMAALVSPDDLIERPNNPTFEELWHFYCREKKPNLSEGRVKRLDEAYKLYFKPSLAKVPASDLPDAIRAMRDRMLGGWTGDGRDNSRGARHKPLHPNTVEDVINIARATLNFLLEERIIVGPNPIPTIRVAGRTAAIDREPKGRHVSFEEIGKLIDACHFPHHLNMMLLELGSATRSGVFPEMLTDQILWDLDAIDTLPVGKKQTTKYRPVIPVTGPMRWAAAQAVMTAGPDKHLVHFRSQGLTGRNGTQIIHRIAKRALVDQSTKVNWYSIRHTLIDWLEMRVPQKSLSMLAGHISAFDTKERRQFRQNDGSRTTLIYLKQKLVHLDPIRKALEEEWWPEIQMHCKLDLRLGDPKVNDEWSEARKMIKK</sequence>
<evidence type="ECO:0000256" key="2">
    <source>
        <dbReference type="ARBA" id="ARBA00023172"/>
    </source>
</evidence>
<accession>A0A1H6WAA0</accession>
<dbReference type="GO" id="GO:0003677">
    <property type="term" value="F:DNA binding"/>
    <property type="evidence" value="ECO:0007669"/>
    <property type="project" value="UniProtKB-KW"/>
</dbReference>
<dbReference type="OrthoDB" id="7859737at2"/>
<dbReference type="InterPro" id="IPR011010">
    <property type="entry name" value="DNA_brk_join_enz"/>
</dbReference>